<keyword evidence="6" id="KW-1185">Reference proteome</keyword>
<evidence type="ECO:0000256" key="3">
    <source>
        <dbReference type="ARBA" id="ARBA00023002"/>
    </source>
</evidence>
<gene>
    <name evidence="5" type="ORF">KI387_011476</name>
</gene>
<keyword evidence="3" id="KW-0560">Oxidoreductase</keyword>
<evidence type="ECO:0000256" key="4">
    <source>
        <dbReference type="ARBA" id="ARBA00023004"/>
    </source>
</evidence>
<feature type="non-terminal residue" evidence="5">
    <location>
        <position position="1"/>
    </location>
</feature>
<evidence type="ECO:0000313" key="6">
    <source>
        <dbReference type="Proteomes" id="UP000824469"/>
    </source>
</evidence>
<protein>
    <recommendedName>
        <fullName evidence="7">Cytochrome P450</fullName>
    </recommendedName>
</protein>
<dbReference type="InterPro" id="IPR001128">
    <property type="entry name" value="Cyt_P450"/>
</dbReference>
<dbReference type="GO" id="GO:0020037">
    <property type="term" value="F:heme binding"/>
    <property type="evidence" value="ECO:0007669"/>
    <property type="project" value="InterPro"/>
</dbReference>
<accession>A0AA38KZH1</accession>
<dbReference type="GO" id="GO:0005506">
    <property type="term" value="F:iron ion binding"/>
    <property type="evidence" value="ECO:0007669"/>
    <property type="project" value="InterPro"/>
</dbReference>
<dbReference type="Proteomes" id="UP000824469">
    <property type="component" value="Unassembled WGS sequence"/>
</dbReference>
<dbReference type="GO" id="GO:0004497">
    <property type="term" value="F:monooxygenase activity"/>
    <property type="evidence" value="ECO:0007669"/>
    <property type="project" value="InterPro"/>
</dbReference>
<evidence type="ECO:0000313" key="5">
    <source>
        <dbReference type="EMBL" id="KAH9307072.1"/>
    </source>
</evidence>
<reference evidence="5 6" key="1">
    <citation type="journal article" date="2021" name="Nat. Plants">
        <title>The Taxus genome provides insights into paclitaxel biosynthesis.</title>
        <authorList>
            <person name="Xiong X."/>
            <person name="Gou J."/>
            <person name="Liao Q."/>
            <person name="Li Y."/>
            <person name="Zhou Q."/>
            <person name="Bi G."/>
            <person name="Li C."/>
            <person name="Du R."/>
            <person name="Wang X."/>
            <person name="Sun T."/>
            <person name="Guo L."/>
            <person name="Liang H."/>
            <person name="Lu P."/>
            <person name="Wu Y."/>
            <person name="Zhang Z."/>
            <person name="Ro D.K."/>
            <person name="Shang Y."/>
            <person name="Huang S."/>
            <person name="Yan J."/>
        </authorList>
    </citation>
    <scope>NUCLEOTIDE SEQUENCE [LARGE SCALE GENOMIC DNA]</scope>
    <source>
        <strain evidence="5">Ta-2019</strain>
    </source>
</reference>
<evidence type="ECO:0000256" key="2">
    <source>
        <dbReference type="ARBA" id="ARBA00022723"/>
    </source>
</evidence>
<dbReference type="AlphaFoldDB" id="A0AA38KZH1"/>
<dbReference type="SUPFAM" id="SSF48264">
    <property type="entry name" value="Cytochrome P450"/>
    <property type="match status" value="1"/>
</dbReference>
<keyword evidence="2" id="KW-0479">Metal-binding</keyword>
<dbReference type="Gene3D" id="1.10.630.10">
    <property type="entry name" value="Cytochrome P450"/>
    <property type="match status" value="1"/>
</dbReference>
<sequence>MEAMYMTAVFVATVVLVILRILTIQFGKGPVNWPVVGMMPWLLWNMSNIYENGAKVVIANGGTFKFRGPWWCSSHLFQVVTSTPANLEHILKNDFANFPRGPYFKGAFFDIFGHGLFTADGELWKHQRKAMAIILSSTASRDRNFSLLQNLVHEKLLPLLEEAKEQKTVVDLQNILLQFTLDNICLTVFGRDTGSPNTAARFASAFDEAIQCCTYRLVFPPFLWKLMRFLNVGFEKKLRTAEAIVREYISERVKCRVREVEEEKQVQGDILSSFIRLEAEEGRSPSEKMLQDLTLSIFLASRDTSALAISWFFWILSMHPNVEEIIASELTNILKSKHLRISEKTSYDEKKLFGWEELR</sequence>
<name>A0AA38KZH1_TAXCH</name>
<evidence type="ECO:0000256" key="1">
    <source>
        <dbReference type="ARBA" id="ARBA00010617"/>
    </source>
</evidence>
<dbReference type="InterPro" id="IPR036396">
    <property type="entry name" value="Cyt_P450_sf"/>
</dbReference>
<evidence type="ECO:0008006" key="7">
    <source>
        <dbReference type="Google" id="ProtNLM"/>
    </source>
</evidence>
<dbReference type="Pfam" id="PF00067">
    <property type="entry name" value="p450"/>
    <property type="match status" value="1"/>
</dbReference>
<keyword evidence="4" id="KW-0408">Iron</keyword>
<dbReference type="EMBL" id="JAHRHJ020000008">
    <property type="protein sequence ID" value="KAH9307072.1"/>
    <property type="molecule type" value="Genomic_DNA"/>
</dbReference>
<dbReference type="PANTHER" id="PTHR24296">
    <property type="entry name" value="CYTOCHROME P450"/>
    <property type="match status" value="1"/>
</dbReference>
<comment type="caution">
    <text evidence="5">The sequence shown here is derived from an EMBL/GenBank/DDBJ whole genome shotgun (WGS) entry which is preliminary data.</text>
</comment>
<dbReference type="OMA" id="VSETWAY"/>
<comment type="similarity">
    <text evidence="1">Belongs to the cytochrome P450 family.</text>
</comment>
<organism evidence="5 6">
    <name type="scientific">Taxus chinensis</name>
    <name type="common">Chinese yew</name>
    <name type="synonym">Taxus wallichiana var. chinensis</name>
    <dbReference type="NCBI Taxonomy" id="29808"/>
    <lineage>
        <taxon>Eukaryota</taxon>
        <taxon>Viridiplantae</taxon>
        <taxon>Streptophyta</taxon>
        <taxon>Embryophyta</taxon>
        <taxon>Tracheophyta</taxon>
        <taxon>Spermatophyta</taxon>
        <taxon>Pinopsida</taxon>
        <taxon>Pinidae</taxon>
        <taxon>Conifers II</taxon>
        <taxon>Cupressales</taxon>
        <taxon>Taxaceae</taxon>
        <taxon>Taxus</taxon>
    </lineage>
</organism>
<dbReference type="GO" id="GO:0016705">
    <property type="term" value="F:oxidoreductase activity, acting on paired donors, with incorporation or reduction of molecular oxygen"/>
    <property type="evidence" value="ECO:0007669"/>
    <property type="project" value="InterPro"/>
</dbReference>
<proteinExistence type="inferred from homology"/>